<protein>
    <submittedName>
        <fullName evidence="1">DNA polymerase III</fullName>
    </submittedName>
</protein>
<proteinExistence type="predicted"/>
<sequence>MTDRATQPPAPDEAVVVQIEASSFDAATAELRAIAALRIRGPRILTSSMLSVRLNPGDAVGPALDRLLALIEDRKVVGYYLDFTLAVLDRHLRPVLGTELPNRRVEISSLYYDRKSRLPSKNAVDLRLDSILRDLELPERDSEGAEANALAAAMAYLRLKPADGG</sequence>
<reference evidence="1 2" key="1">
    <citation type="submission" date="2020-05" db="EMBL/GenBank/DDBJ databases">
        <title>Azospirillum oleiclasticum sp. nov, a nitrogen-fixing and heavy crude oil-emulsifying bacterium isolated from the crude oil of Yumen Oilfield.</title>
        <authorList>
            <person name="Wu D."/>
            <person name="Cai M."/>
            <person name="Zhang X."/>
        </authorList>
    </citation>
    <scope>NUCLEOTIDE SEQUENCE [LARGE SCALE GENOMIC DNA]</scope>
    <source>
        <strain evidence="1 2">ROY-1-1-2</strain>
    </source>
</reference>
<keyword evidence="2" id="KW-1185">Reference proteome</keyword>
<accession>A0ABX2TKU1</accession>
<organism evidence="1 2">
    <name type="scientific">Azospirillum oleiclasticum</name>
    <dbReference type="NCBI Taxonomy" id="2735135"/>
    <lineage>
        <taxon>Bacteria</taxon>
        <taxon>Pseudomonadati</taxon>
        <taxon>Pseudomonadota</taxon>
        <taxon>Alphaproteobacteria</taxon>
        <taxon>Rhodospirillales</taxon>
        <taxon>Azospirillaceae</taxon>
        <taxon>Azospirillum</taxon>
    </lineage>
</organism>
<comment type="caution">
    <text evidence="1">The sequence shown here is derived from an EMBL/GenBank/DDBJ whole genome shotgun (WGS) entry which is preliminary data.</text>
</comment>
<name>A0ABX2TKU1_9PROT</name>
<dbReference type="InterPro" id="IPR036397">
    <property type="entry name" value="RNaseH_sf"/>
</dbReference>
<evidence type="ECO:0000313" key="1">
    <source>
        <dbReference type="EMBL" id="NYZ23782.1"/>
    </source>
</evidence>
<dbReference type="SUPFAM" id="SSF53098">
    <property type="entry name" value="Ribonuclease H-like"/>
    <property type="match status" value="1"/>
</dbReference>
<gene>
    <name evidence="1" type="ORF">HND93_29125</name>
</gene>
<dbReference type="Gene3D" id="3.30.420.10">
    <property type="entry name" value="Ribonuclease H-like superfamily/Ribonuclease H"/>
    <property type="match status" value="1"/>
</dbReference>
<dbReference type="RefSeq" id="WP_180285554.1">
    <property type="nucleotide sequence ID" value="NZ_JABFDB010000031.1"/>
</dbReference>
<dbReference type="InterPro" id="IPR012337">
    <property type="entry name" value="RNaseH-like_sf"/>
</dbReference>
<dbReference type="EMBL" id="JABFDB010000031">
    <property type="protein sequence ID" value="NYZ23782.1"/>
    <property type="molecule type" value="Genomic_DNA"/>
</dbReference>
<evidence type="ECO:0000313" key="2">
    <source>
        <dbReference type="Proteomes" id="UP000584642"/>
    </source>
</evidence>
<dbReference type="Proteomes" id="UP000584642">
    <property type="component" value="Unassembled WGS sequence"/>
</dbReference>